<reference evidence="1 2" key="1">
    <citation type="submission" date="2017-09" db="EMBL/GenBank/DDBJ databases">
        <title>WGS assembly of Aquilegia coerulea Goldsmith.</title>
        <authorList>
            <person name="Hodges S."/>
            <person name="Kramer E."/>
            <person name="Nordborg M."/>
            <person name="Tomkins J."/>
            <person name="Borevitz J."/>
            <person name="Derieg N."/>
            <person name="Yan J."/>
            <person name="Mihaltcheva S."/>
            <person name="Hayes R.D."/>
            <person name="Rokhsar D."/>
        </authorList>
    </citation>
    <scope>NUCLEOTIDE SEQUENCE [LARGE SCALE GENOMIC DNA]</scope>
    <source>
        <strain evidence="2">cv. Goldsmith</strain>
    </source>
</reference>
<name>A0A2G5CM28_AQUCA</name>
<dbReference type="Proteomes" id="UP000230069">
    <property type="component" value="Unassembled WGS sequence"/>
</dbReference>
<evidence type="ECO:0000313" key="1">
    <source>
        <dbReference type="EMBL" id="PIA32372.1"/>
    </source>
</evidence>
<dbReference type="EMBL" id="KZ305062">
    <property type="protein sequence ID" value="PIA32372.1"/>
    <property type="molecule type" value="Genomic_DNA"/>
</dbReference>
<gene>
    <name evidence="1" type="ORF">AQUCO_04500165v1</name>
</gene>
<keyword evidence="2" id="KW-1185">Reference proteome</keyword>
<evidence type="ECO:0000313" key="2">
    <source>
        <dbReference type="Proteomes" id="UP000230069"/>
    </source>
</evidence>
<dbReference type="InParanoid" id="A0A2G5CM28"/>
<organism evidence="1 2">
    <name type="scientific">Aquilegia coerulea</name>
    <name type="common">Rocky mountain columbine</name>
    <dbReference type="NCBI Taxonomy" id="218851"/>
    <lineage>
        <taxon>Eukaryota</taxon>
        <taxon>Viridiplantae</taxon>
        <taxon>Streptophyta</taxon>
        <taxon>Embryophyta</taxon>
        <taxon>Tracheophyta</taxon>
        <taxon>Spermatophyta</taxon>
        <taxon>Magnoliopsida</taxon>
        <taxon>Ranunculales</taxon>
        <taxon>Ranunculaceae</taxon>
        <taxon>Thalictroideae</taxon>
        <taxon>Aquilegia</taxon>
    </lineage>
</organism>
<protein>
    <submittedName>
        <fullName evidence="1">Uncharacterized protein</fullName>
    </submittedName>
</protein>
<accession>A0A2G5CM28</accession>
<proteinExistence type="predicted"/>
<dbReference type="AlphaFoldDB" id="A0A2G5CM28"/>
<sequence>MKCLPLYYGENYVCYNIPNNGDEGLVWDIGWNQLCASLCNFIPVLARILAELKLLSTAVGRMAMSAAGVMMMYLHGFY</sequence>